<dbReference type="Proteomes" id="UP000546642">
    <property type="component" value="Unassembled WGS sequence"/>
</dbReference>
<comment type="caution">
    <text evidence="1">The sequence shown here is derived from an EMBL/GenBank/DDBJ whole genome shotgun (WGS) entry which is preliminary data.</text>
</comment>
<evidence type="ECO:0000313" key="1">
    <source>
        <dbReference type="EMBL" id="MBB6174571.1"/>
    </source>
</evidence>
<sequence length="57" mass="6698">MKETFHADALTWRFTLVMNWRRRKSEGTPLPPDWIVLTSRSVIGEEFPNSPEEPLRA</sequence>
<organism evidence="1 2">
    <name type="scientific">Nocardiopsis mwathae</name>
    <dbReference type="NCBI Taxonomy" id="1472723"/>
    <lineage>
        <taxon>Bacteria</taxon>
        <taxon>Bacillati</taxon>
        <taxon>Actinomycetota</taxon>
        <taxon>Actinomycetes</taxon>
        <taxon>Streptosporangiales</taxon>
        <taxon>Nocardiopsidaceae</taxon>
        <taxon>Nocardiopsis</taxon>
    </lineage>
</organism>
<dbReference type="EMBL" id="JACHDS010000001">
    <property type="protein sequence ID" value="MBB6174571.1"/>
    <property type="molecule type" value="Genomic_DNA"/>
</dbReference>
<accession>A0A7W9YN38</accession>
<proteinExistence type="predicted"/>
<reference evidence="1 2" key="1">
    <citation type="submission" date="2020-08" db="EMBL/GenBank/DDBJ databases">
        <title>Sequencing the genomes of 1000 actinobacteria strains.</title>
        <authorList>
            <person name="Klenk H.-P."/>
        </authorList>
    </citation>
    <scope>NUCLEOTIDE SEQUENCE [LARGE SCALE GENOMIC DNA]</scope>
    <source>
        <strain evidence="1 2">DSM 46659</strain>
    </source>
</reference>
<dbReference type="AlphaFoldDB" id="A0A7W9YN38"/>
<protein>
    <submittedName>
        <fullName evidence="1">Uncharacterized protein</fullName>
    </submittedName>
</protein>
<evidence type="ECO:0000313" key="2">
    <source>
        <dbReference type="Proteomes" id="UP000546642"/>
    </source>
</evidence>
<keyword evidence="2" id="KW-1185">Reference proteome</keyword>
<gene>
    <name evidence="1" type="ORF">HNR23_004631</name>
</gene>
<name>A0A7W9YN38_9ACTN</name>